<comment type="caution">
    <text evidence="1">The sequence shown here is derived from an EMBL/GenBank/DDBJ whole genome shotgun (WGS) entry which is preliminary data.</text>
</comment>
<evidence type="ECO:0000313" key="1">
    <source>
        <dbReference type="EMBL" id="CAL1299915.1"/>
    </source>
</evidence>
<reference evidence="1 2" key="1">
    <citation type="submission" date="2024-04" db="EMBL/GenBank/DDBJ databases">
        <authorList>
            <person name="Rising A."/>
            <person name="Reimegard J."/>
            <person name="Sonavane S."/>
            <person name="Akerstrom W."/>
            <person name="Nylinder S."/>
            <person name="Hedman E."/>
            <person name="Kallberg Y."/>
        </authorList>
    </citation>
    <scope>NUCLEOTIDE SEQUENCE [LARGE SCALE GENOMIC DNA]</scope>
</reference>
<dbReference type="AlphaFoldDB" id="A0AAV2BVG8"/>
<accession>A0AAV2BVG8</accession>
<protein>
    <submittedName>
        <fullName evidence="1">Uncharacterized protein</fullName>
    </submittedName>
</protein>
<keyword evidence="2" id="KW-1185">Reference proteome</keyword>
<proteinExistence type="predicted"/>
<organism evidence="1 2">
    <name type="scientific">Larinioides sclopetarius</name>
    <dbReference type="NCBI Taxonomy" id="280406"/>
    <lineage>
        <taxon>Eukaryota</taxon>
        <taxon>Metazoa</taxon>
        <taxon>Ecdysozoa</taxon>
        <taxon>Arthropoda</taxon>
        <taxon>Chelicerata</taxon>
        <taxon>Arachnida</taxon>
        <taxon>Araneae</taxon>
        <taxon>Araneomorphae</taxon>
        <taxon>Entelegynae</taxon>
        <taxon>Araneoidea</taxon>
        <taxon>Araneidae</taxon>
        <taxon>Larinioides</taxon>
    </lineage>
</organism>
<evidence type="ECO:0000313" key="2">
    <source>
        <dbReference type="Proteomes" id="UP001497382"/>
    </source>
</evidence>
<name>A0AAV2BVG8_9ARAC</name>
<dbReference type="EMBL" id="CAXIEN010000523">
    <property type="protein sequence ID" value="CAL1299915.1"/>
    <property type="molecule type" value="Genomic_DNA"/>
</dbReference>
<dbReference type="Proteomes" id="UP001497382">
    <property type="component" value="Unassembled WGS sequence"/>
</dbReference>
<sequence length="44" mass="5433">MYRKISQRRSINISSLPKDEIRRKLWEKQLRPENFISNNNTRIC</sequence>
<gene>
    <name evidence="1" type="ORF">LARSCL_LOCUS21631</name>
</gene>